<dbReference type="SUPFAM" id="SSF52047">
    <property type="entry name" value="RNI-like"/>
    <property type="match status" value="1"/>
</dbReference>
<evidence type="ECO:0000313" key="2">
    <source>
        <dbReference type="EMBL" id="CAI0654892.1"/>
    </source>
</evidence>
<comment type="caution">
    <text evidence="2">The sequence shown here is derived from an EMBL/GenBank/DDBJ whole genome shotgun (WGS) entry which is preliminary data.</text>
</comment>
<dbReference type="AlphaFoldDB" id="A0A9W4S9K7"/>
<evidence type="ECO:0000256" key="1">
    <source>
        <dbReference type="SAM" id="MobiDB-lite"/>
    </source>
</evidence>
<dbReference type="InterPro" id="IPR032675">
    <property type="entry name" value="LRR_dom_sf"/>
</dbReference>
<dbReference type="Gene3D" id="3.80.10.10">
    <property type="entry name" value="Ribonuclease Inhibitor"/>
    <property type="match status" value="1"/>
</dbReference>
<sequence>MESLQASLCDRASKDPQSSTNHFIKLPNELVLEIINLCQTRKALSRVIEKNPTILSAVQHFSLSSDGPNRPASRWDFLDSASGPCPAATPALLATVLQKMINLEELSDSATATRLYQALRKELLDKNIVLASIRILTFGNTSTMNFVPSTFINLRVLSVTVKTSPKKTPGLQAASTKLQLEVLELKQDNWTTEDVEEIFELFPQVSKLLVDGELKNTKVSALIPIFKQFNNLRYLALTTVPKVYPRPGLFDDELLDEIDDLRETHPLKEDLIINAVELFQQCQQLETVCLKDVFDGHVFLPTRNGKEITVDDIVFTDEDGFTFGWPVLSTM</sequence>
<keyword evidence="3" id="KW-1185">Reference proteome</keyword>
<evidence type="ECO:0008006" key="4">
    <source>
        <dbReference type="Google" id="ProtNLM"/>
    </source>
</evidence>
<gene>
    <name evidence="2" type="ORF">CGXH109_LOCUS142862</name>
</gene>
<name>A0A9W4S9K7_9PEZI</name>
<protein>
    <recommendedName>
        <fullName evidence="4">F-box domain-containing protein</fullName>
    </recommendedName>
</protein>
<evidence type="ECO:0000313" key="3">
    <source>
        <dbReference type="Proteomes" id="UP001152533"/>
    </source>
</evidence>
<accession>A0A9W4S9K7</accession>
<dbReference type="Proteomes" id="UP001152533">
    <property type="component" value="Unassembled WGS sequence"/>
</dbReference>
<reference evidence="2" key="1">
    <citation type="submission" date="2022-08" db="EMBL/GenBank/DDBJ databases">
        <authorList>
            <person name="Giroux E."/>
            <person name="Giroux E."/>
        </authorList>
    </citation>
    <scope>NUCLEOTIDE SEQUENCE</scope>
    <source>
        <strain evidence="2">H1091258</strain>
    </source>
</reference>
<organism evidence="2 3">
    <name type="scientific">Colletotrichum noveboracense</name>
    <dbReference type="NCBI Taxonomy" id="2664923"/>
    <lineage>
        <taxon>Eukaryota</taxon>
        <taxon>Fungi</taxon>
        <taxon>Dikarya</taxon>
        <taxon>Ascomycota</taxon>
        <taxon>Pezizomycotina</taxon>
        <taxon>Sordariomycetes</taxon>
        <taxon>Hypocreomycetidae</taxon>
        <taxon>Glomerellales</taxon>
        <taxon>Glomerellaceae</taxon>
        <taxon>Colletotrichum</taxon>
        <taxon>Colletotrichum gloeosporioides species complex</taxon>
    </lineage>
</organism>
<feature type="region of interest" description="Disordered" evidence="1">
    <location>
        <begin position="1"/>
        <end position="20"/>
    </location>
</feature>
<dbReference type="EMBL" id="CAMGZC010002434">
    <property type="protein sequence ID" value="CAI0654892.1"/>
    <property type="molecule type" value="Genomic_DNA"/>
</dbReference>
<proteinExistence type="predicted"/>